<sequence>MNGLTRRDFAFGSAAAAALLAAGRPALAADVAVRWASLQPGFTVLPVQYILANKLGQKHGLTLPDPAPYTAVSTYYNDFVAGNYDVCIGSWDTFAARHQAGVPIKYLCTITDANMIALLAPKTGVSDVTQLRGKTIAALQSTGTYRMVRALIKEGSGLDIEKDATIQNVDNPAASVTLVMADRADAALSWEPNITTGLVKKPDLRVIFKAGDAYHKIGEGDLPYFGVGIRQELLDKNPGIAAKIASVFEDCLKGINADTAKAVDLFGAKTGVANDILKEAMGSKRLTFNFRPMSDPASRNSVLKASEFLARNGLLTKPVDDSFFAI</sequence>
<dbReference type="EMBL" id="JACHIH010000016">
    <property type="protein sequence ID" value="MBB5047954.1"/>
    <property type="molecule type" value="Genomic_DNA"/>
</dbReference>
<feature type="domain" description="SsuA/THI5-like" evidence="2">
    <location>
        <begin position="80"/>
        <end position="193"/>
    </location>
</feature>
<evidence type="ECO:0000256" key="1">
    <source>
        <dbReference type="SAM" id="SignalP"/>
    </source>
</evidence>
<accession>A0A7W7Z4S4</accession>
<dbReference type="InterPro" id="IPR015168">
    <property type="entry name" value="SsuA/THI5"/>
</dbReference>
<dbReference type="InterPro" id="IPR006311">
    <property type="entry name" value="TAT_signal"/>
</dbReference>
<gene>
    <name evidence="3" type="ORF">HNR60_002713</name>
</gene>
<evidence type="ECO:0000313" key="4">
    <source>
        <dbReference type="Proteomes" id="UP000542353"/>
    </source>
</evidence>
<dbReference type="PROSITE" id="PS51318">
    <property type="entry name" value="TAT"/>
    <property type="match status" value="1"/>
</dbReference>
<feature type="signal peptide" evidence="1">
    <location>
        <begin position="1"/>
        <end position="28"/>
    </location>
</feature>
<dbReference type="Pfam" id="PF09084">
    <property type="entry name" value="NMT1"/>
    <property type="match status" value="1"/>
</dbReference>
<dbReference type="AlphaFoldDB" id="A0A7W7Z4S4"/>
<evidence type="ECO:0000313" key="3">
    <source>
        <dbReference type="EMBL" id="MBB5047954.1"/>
    </source>
</evidence>
<dbReference type="Gene3D" id="3.40.190.10">
    <property type="entry name" value="Periplasmic binding protein-like II"/>
    <property type="match status" value="2"/>
</dbReference>
<keyword evidence="1" id="KW-0732">Signal</keyword>
<dbReference type="Proteomes" id="UP000542353">
    <property type="component" value="Unassembled WGS sequence"/>
</dbReference>
<evidence type="ECO:0000259" key="2">
    <source>
        <dbReference type="Pfam" id="PF09084"/>
    </source>
</evidence>
<keyword evidence="4" id="KW-1185">Reference proteome</keyword>
<name>A0A7W7Z4S4_9BRAD</name>
<feature type="chain" id="PRO_5031316827" evidence="1">
    <location>
        <begin position="29"/>
        <end position="326"/>
    </location>
</feature>
<dbReference type="PANTHER" id="PTHR30024">
    <property type="entry name" value="ALIPHATIC SULFONATES-BINDING PROTEIN-RELATED"/>
    <property type="match status" value="1"/>
</dbReference>
<dbReference type="RefSeq" id="WP_184258288.1">
    <property type="nucleotide sequence ID" value="NZ_JACHIH010000016.1"/>
</dbReference>
<comment type="caution">
    <text evidence="3">The sequence shown here is derived from an EMBL/GenBank/DDBJ whole genome shotgun (WGS) entry which is preliminary data.</text>
</comment>
<proteinExistence type="predicted"/>
<protein>
    <submittedName>
        <fullName evidence="3">NitT/TauT family transport system substrate-binding protein</fullName>
    </submittedName>
</protein>
<reference evidence="3 4" key="1">
    <citation type="submission" date="2020-08" db="EMBL/GenBank/DDBJ databases">
        <title>Genomic Encyclopedia of Type Strains, Phase IV (KMG-IV): sequencing the most valuable type-strain genomes for metagenomic binning, comparative biology and taxonomic classification.</title>
        <authorList>
            <person name="Goeker M."/>
        </authorList>
    </citation>
    <scope>NUCLEOTIDE SEQUENCE [LARGE SCALE GENOMIC DNA]</scope>
    <source>
        <strain evidence="3 4">DSM 12706</strain>
    </source>
</reference>
<dbReference type="SUPFAM" id="SSF53850">
    <property type="entry name" value="Periplasmic binding protein-like II"/>
    <property type="match status" value="1"/>
</dbReference>
<organism evidence="3 4">
    <name type="scientific">Rhodopseudomonas rhenobacensis</name>
    <dbReference type="NCBI Taxonomy" id="87461"/>
    <lineage>
        <taxon>Bacteria</taxon>
        <taxon>Pseudomonadati</taxon>
        <taxon>Pseudomonadota</taxon>
        <taxon>Alphaproteobacteria</taxon>
        <taxon>Hyphomicrobiales</taxon>
        <taxon>Nitrobacteraceae</taxon>
        <taxon>Rhodopseudomonas</taxon>
    </lineage>
</organism>